<comment type="caution">
    <text evidence="10">The sequence shown here is derived from an EMBL/GenBank/DDBJ whole genome shotgun (WGS) entry which is preliminary data.</text>
</comment>
<dbReference type="Pfam" id="PF01040">
    <property type="entry name" value="UbiA"/>
    <property type="match status" value="1"/>
</dbReference>
<keyword evidence="2 8" id="KW-0474">Menaquinone biosynthesis</keyword>
<dbReference type="NCBIfam" id="TIGR00751">
    <property type="entry name" value="menA"/>
    <property type="match status" value="1"/>
</dbReference>
<proteinExistence type="inferred from homology"/>
<dbReference type="InterPro" id="IPR000537">
    <property type="entry name" value="UbiA_prenyltransferase"/>
</dbReference>
<dbReference type="GO" id="GO:0009234">
    <property type="term" value="P:menaquinone biosynthetic process"/>
    <property type="evidence" value="ECO:0007669"/>
    <property type="project" value="UniProtKB-UniRule"/>
</dbReference>
<dbReference type="Gene3D" id="1.10.357.140">
    <property type="entry name" value="UbiA prenyltransferase"/>
    <property type="match status" value="1"/>
</dbReference>
<evidence type="ECO:0000313" key="10">
    <source>
        <dbReference type="EMBL" id="MBB6520965.1"/>
    </source>
</evidence>
<evidence type="ECO:0000313" key="11">
    <source>
        <dbReference type="Proteomes" id="UP000528457"/>
    </source>
</evidence>
<keyword evidence="11" id="KW-1185">Reference proteome</keyword>
<dbReference type="GO" id="GO:0042371">
    <property type="term" value="P:vitamin K biosynthetic process"/>
    <property type="evidence" value="ECO:0007669"/>
    <property type="project" value="TreeGrafter"/>
</dbReference>
<dbReference type="HAMAP" id="MF_01937">
    <property type="entry name" value="MenA_1"/>
    <property type="match status" value="1"/>
</dbReference>
<evidence type="ECO:0000256" key="8">
    <source>
        <dbReference type="HAMAP-Rule" id="MF_01937"/>
    </source>
</evidence>
<comment type="function">
    <text evidence="8">Conversion of 1,4-dihydroxy-2-naphthoate (DHNA) to demethylmenaquinone (DMK).</text>
</comment>
<dbReference type="InParanoid" id="A0A7X0MVC7"/>
<dbReference type="AlphaFoldDB" id="A0A7X0MVC7"/>
<protein>
    <recommendedName>
        <fullName evidence="8 9">1,4-dihydroxy-2-naphthoate octaprenyltransferase</fullName>
        <shortName evidence="8">DHNA-octaprenyltransferase</shortName>
        <ecNumber evidence="8 9">2.5.1.74</ecNumber>
    </recommendedName>
</protein>
<feature type="transmembrane region" description="Helical" evidence="8">
    <location>
        <begin position="178"/>
        <end position="196"/>
    </location>
</feature>
<comment type="subcellular location">
    <subcellularLocation>
        <location evidence="8">Cell membrane</location>
        <topology evidence="8">Multi-pass membrane protein</topology>
    </subcellularLocation>
    <subcellularLocation>
        <location evidence="1">Membrane</location>
        <topology evidence="1">Multi-pass membrane protein</topology>
    </subcellularLocation>
</comment>
<feature type="transmembrane region" description="Helical" evidence="8">
    <location>
        <begin position="47"/>
        <end position="66"/>
    </location>
</feature>
<evidence type="ECO:0000256" key="6">
    <source>
        <dbReference type="ARBA" id="ARBA00022989"/>
    </source>
</evidence>
<evidence type="ECO:0000256" key="3">
    <source>
        <dbReference type="ARBA" id="ARBA00022475"/>
    </source>
</evidence>
<reference evidence="10 11" key="1">
    <citation type="submission" date="2020-08" db="EMBL/GenBank/DDBJ databases">
        <title>Genomic Encyclopedia of Type Strains, Phase IV (KMG-IV): sequencing the most valuable type-strain genomes for metagenomic binning, comparative biology and taxonomic classification.</title>
        <authorList>
            <person name="Goeker M."/>
        </authorList>
    </citation>
    <scope>NUCLEOTIDE SEQUENCE [LARGE SCALE GENOMIC DNA]</scope>
    <source>
        <strain evidence="10 11">DSM 22368</strain>
    </source>
</reference>
<dbReference type="PANTHER" id="PTHR13929:SF0">
    <property type="entry name" value="UBIA PRENYLTRANSFERASE DOMAIN-CONTAINING PROTEIN 1"/>
    <property type="match status" value="1"/>
</dbReference>
<dbReference type="InterPro" id="IPR004657">
    <property type="entry name" value="MenA"/>
</dbReference>
<accession>A0A7X0MVC7</accession>
<dbReference type="EC" id="2.5.1.74" evidence="8 9"/>
<organism evidence="10 11">
    <name type="scientific">Pseudoteredinibacter isoporae</name>
    <dbReference type="NCBI Taxonomy" id="570281"/>
    <lineage>
        <taxon>Bacteria</taxon>
        <taxon>Pseudomonadati</taxon>
        <taxon>Pseudomonadota</taxon>
        <taxon>Gammaproteobacteria</taxon>
        <taxon>Cellvibrionales</taxon>
        <taxon>Cellvibrionaceae</taxon>
        <taxon>Pseudoteredinibacter</taxon>
    </lineage>
</organism>
<evidence type="ECO:0000256" key="4">
    <source>
        <dbReference type="ARBA" id="ARBA00022679"/>
    </source>
</evidence>
<dbReference type="EMBL" id="JACHHT010000001">
    <property type="protein sequence ID" value="MBB6520965.1"/>
    <property type="molecule type" value="Genomic_DNA"/>
</dbReference>
<comment type="catalytic activity">
    <reaction evidence="8">
        <text>an all-trans-polyprenyl diphosphate + 1,4-dihydroxy-2-naphthoate + H(+) = a 2-demethylmenaquinol + CO2 + diphosphate</text>
        <dbReference type="Rhea" id="RHEA:26478"/>
        <dbReference type="Rhea" id="RHEA-COMP:9563"/>
        <dbReference type="Rhea" id="RHEA-COMP:9564"/>
        <dbReference type="ChEBI" id="CHEBI:11173"/>
        <dbReference type="ChEBI" id="CHEBI:15378"/>
        <dbReference type="ChEBI" id="CHEBI:16526"/>
        <dbReference type="ChEBI" id="CHEBI:33019"/>
        <dbReference type="ChEBI" id="CHEBI:55437"/>
        <dbReference type="ChEBI" id="CHEBI:58914"/>
        <dbReference type="EC" id="2.5.1.74"/>
    </reaction>
</comment>
<keyword evidence="3 8" id="KW-1003">Cell membrane</keyword>
<dbReference type="PIRSF" id="PIRSF005355">
    <property type="entry name" value="UBIAD1"/>
    <property type="match status" value="1"/>
</dbReference>
<dbReference type="InterPro" id="IPR026046">
    <property type="entry name" value="UBIAD1"/>
</dbReference>
<comment type="similarity">
    <text evidence="8">Belongs to the MenA family. Type 1 subfamily.</text>
</comment>
<feature type="transmembrane region" description="Helical" evidence="8">
    <location>
        <begin position="153"/>
        <end position="172"/>
    </location>
</feature>
<name>A0A7X0MVC7_9GAMM</name>
<evidence type="ECO:0000256" key="9">
    <source>
        <dbReference type="NCBIfam" id="TIGR00751"/>
    </source>
</evidence>
<feature type="transmembrane region" description="Helical" evidence="8">
    <location>
        <begin position="274"/>
        <end position="294"/>
    </location>
</feature>
<keyword evidence="6 8" id="KW-1133">Transmembrane helix</keyword>
<gene>
    <name evidence="8" type="primary">menA</name>
    <name evidence="10" type="ORF">HNR48_001243</name>
</gene>
<keyword evidence="4 8" id="KW-0808">Transferase</keyword>
<evidence type="ECO:0000256" key="2">
    <source>
        <dbReference type="ARBA" id="ARBA00022428"/>
    </source>
</evidence>
<evidence type="ECO:0000256" key="7">
    <source>
        <dbReference type="ARBA" id="ARBA00023136"/>
    </source>
</evidence>
<dbReference type="RefSeq" id="WP_166849788.1">
    <property type="nucleotide sequence ID" value="NZ_JAAONY010000001.1"/>
</dbReference>
<sequence>MQLQFWLAAIRPKTLLISIAPVLLGQVLVLQEICQSAQRGQGLFNPGLAFLILACALSLQIAVNLANDYYDFVSGVDGAQRLGPLRLSEQGLLSPEIIHRAYLIFLGLGILTGLLLLWHSHIYLSVLGLLCVLAVMAYSAGPAPLSHNALGEITVLVIFGPVAVLGSFYVQLGYLSFSLIWPALAMGLLAAAIMLVNNTRDRVSDQAAGKHTLAAYLGERGSKYLYSAMLLLALLAAMLSLHQPTRYSYILFPATITLVWLVHRRRGAELNRQLGQTALLMMLFSVTLSLDLLMD</sequence>
<dbReference type="FunCoup" id="A0A7X0MVC7">
    <property type="interactions" value="342"/>
</dbReference>
<evidence type="ECO:0000256" key="1">
    <source>
        <dbReference type="ARBA" id="ARBA00004141"/>
    </source>
</evidence>
<evidence type="ECO:0000256" key="5">
    <source>
        <dbReference type="ARBA" id="ARBA00022692"/>
    </source>
</evidence>
<feature type="transmembrane region" description="Helical" evidence="8">
    <location>
        <begin position="122"/>
        <end position="141"/>
    </location>
</feature>
<dbReference type="InterPro" id="IPR044878">
    <property type="entry name" value="UbiA_sf"/>
</dbReference>
<feature type="transmembrane region" description="Helical" evidence="8">
    <location>
        <begin position="97"/>
        <end position="116"/>
    </location>
</feature>
<dbReference type="GO" id="GO:0046428">
    <property type="term" value="F:1,4-dihydroxy-2-naphthoate polyprenyltransferase activity"/>
    <property type="evidence" value="ECO:0007669"/>
    <property type="project" value="UniProtKB-UniRule"/>
</dbReference>
<feature type="transmembrane region" description="Helical" evidence="8">
    <location>
        <begin position="224"/>
        <end position="241"/>
    </location>
</feature>
<dbReference type="PANTHER" id="PTHR13929">
    <property type="entry name" value="1,4-DIHYDROXY-2-NAPHTHOATE OCTAPRENYLTRANSFERASE"/>
    <property type="match status" value="1"/>
</dbReference>
<dbReference type="Proteomes" id="UP000528457">
    <property type="component" value="Unassembled WGS sequence"/>
</dbReference>
<feature type="transmembrane region" description="Helical" evidence="8">
    <location>
        <begin position="247"/>
        <end position="262"/>
    </location>
</feature>
<keyword evidence="5 8" id="KW-0812">Transmembrane</keyword>
<dbReference type="GO" id="GO:0005886">
    <property type="term" value="C:plasma membrane"/>
    <property type="evidence" value="ECO:0007669"/>
    <property type="project" value="UniProtKB-SubCell"/>
</dbReference>
<keyword evidence="7 8" id="KW-0472">Membrane</keyword>
<comment type="pathway">
    <text evidence="8">Quinol/quinone metabolism; menaquinone biosynthesis; menaquinol from 1,4-dihydroxy-2-naphthoate: step 1/2.</text>
</comment>
<dbReference type="UniPathway" id="UPA00079">
    <property type="reaction ID" value="UER00168"/>
</dbReference>
<dbReference type="CDD" id="cd13962">
    <property type="entry name" value="PT_UbiA_UBIAD1"/>
    <property type="match status" value="1"/>
</dbReference>